<feature type="compositionally biased region" description="Basic and acidic residues" evidence="1">
    <location>
        <begin position="124"/>
        <end position="133"/>
    </location>
</feature>
<keyword evidence="2" id="KW-0812">Transmembrane</keyword>
<evidence type="ECO:0000256" key="2">
    <source>
        <dbReference type="SAM" id="Phobius"/>
    </source>
</evidence>
<feature type="region of interest" description="Disordered" evidence="1">
    <location>
        <begin position="114"/>
        <end position="146"/>
    </location>
</feature>
<keyword evidence="4" id="KW-1185">Reference proteome</keyword>
<feature type="region of interest" description="Disordered" evidence="1">
    <location>
        <begin position="163"/>
        <end position="192"/>
    </location>
</feature>
<comment type="caution">
    <text evidence="3">The sequence shown here is derived from an EMBL/GenBank/DDBJ whole genome shotgun (WGS) entry which is preliminary data.</text>
</comment>
<protein>
    <submittedName>
        <fullName evidence="3">Uncharacterized protein</fullName>
    </submittedName>
</protein>
<keyword evidence="2" id="KW-0472">Membrane</keyword>
<feature type="compositionally biased region" description="Polar residues" evidence="1">
    <location>
        <begin position="114"/>
        <end position="123"/>
    </location>
</feature>
<dbReference type="EMBL" id="CAXKWB010042091">
    <property type="protein sequence ID" value="CAL4157416.1"/>
    <property type="molecule type" value="Genomic_DNA"/>
</dbReference>
<name>A0AAV2S3K2_MEGNR</name>
<reference evidence="3 4" key="1">
    <citation type="submission" date="2024-05" db="EMBL/GenBank/DDBJ databases">
        <authorList>
            <person name="Wallberg A."/>
        </authorList>
    </citation>
    <scope>NUCLEOTIDE SEQUENCE [LARGE SCALE GENOMIC DNA]</scope>
</reference>
<accession>A0AAV2S3K2</accession>
<feature type="compositionally biased region" description="Polar residues" evidence="1">
    <location>
        <begin position="175"/>
        <end position="185"/>
    </location>
</feature>
<feature type="transmembrane region" description="Helical" evidence="2">
    <location>
        <begin position="21"/>
        <end position="42"/>
    </location>
</feature>
<gene>
    <name evidence="3" type="ORF">MNOR_LOCUS31883</name>
</gene>
<organism evidence="3 4">
    <name type="scientific">Meganyctiphanes norvegica</name>
    <name type="common">Northern krill</name>
    <name type="synonym">Thysanopoda norvegica</name>
    <dbReference type="NCBI Taxonomy" id="48144"/>
    <lineage>
        <taxon>Eukaryota</taxon>
        <taxon>Metazoa</taxon>
        <taxon>Ecdysozoa</taxon>
        <taxon>Arthropoda</taxon>
        <taxon>Crustacea</taxon>
        <taxon>Multicrustacea</taxon>
        <taxon>Malacostraca</taxon>
        <taxon>Eumalacostraca</taxon>
        <taxon>Eucarida</taxon>
        <taxon>Euphausiacea</taxon>
        <taxon>Euphausiidae</taxon>
        <taxon>Meganyctiphanes</taxon>
    </lineage>
</organism>
<evidence type="ECO:0000313" key="3">
    <source>
        <dbReference type="EMBL" id="CAL4157416.1"/>
    </source>
</evidence>
<evidence type="ECO:0000313" key="4">
    <source>
        <dbReference type="Proteomes" id="UP001497623"/>
    </source>
</evidence>
<feature type="transmembrane region" description="Helical" evidence="2">
    <location>
        <begin position="48"/>
        <end position="68"/>
    </location>
</feature>
<proteinExistence type="predicted"/>
<dbReference type="AlphaFoldDB" id="A0AAV2S3K2"/>
<keyword evidence="2" id="KW-1133">Transmembrane helix</keyword>
<evidence type="ECO:0000256" key="1">
    <source>
        <dbReference type="SAM" id="MobiDB-lite"/>
    </source>
</evidence>
<sequence>MQTTGPTPLEQSEANARIVRMGMILGCSSLLLVLVVAGAMVTEFTDKYYKLFGYAIMIIAIFLLMVIIKNPKPSNVQRPREGSSFTSLQVTENLPYSTGPPTYSELLASDLINRDQNPSGVTESSHRHLEPPKNEPVAPPPSYDIAIGDSRDRIHSVCEVVPQSCPRESRRASDPMQQESSSVFPTTVGGRLDEGLPPSYEAAVSWMVDQEEQSTHDTQSLIT</sequence>
<dbReference type="Proteomes" id="UP001497623">
    <property type="component" value="Unassembled WGS sequence"/>
</dbReference>